<protein>
    <submittedName>
        <fullName evidence="1">Uncharacterized protein</fullName>
    </submittedName>
</protein>
<name>A0A0L8HSA0_OCTBM</name>
<organism evidence="1">
    <name type="scientific">Octopus bimaculoides</name>
    <name type="common">California two-spotted octopus</name>
    <dbReference type="NCBI Taxonomy" id="37653"/>
    <lineage>
        <taxon>Eukaryota</taxon>
        <taxon>Metazoa</taxon>
        <taxon>Spiralia</taxon>
        <taxon>Lophotrochozoa</taxon>
        <taxon>Mollusca</taxon>
        <taxon>Cephalopoda</taxon>
        <taxon>Coleoidea</taxon>
        <taxon>Octopodiformes</taxon>
        <taxon>Octopoda</taxon>
        <taxon>Incirrata</taxon>
        <taxon>Octopodidae</taxon>
        <taxon>Octopus</taxon>
    </lineage>
</organism>
<sequence length="56" mass="6628">MFRKFLAEYLRFTFVPSNVAHGSYYMTLTNHPGPACKIILRQTQNQRDPVWSLILR</sequence>
<reference evidence="1" key="1">
    <citation type="submission" date="2015-07" db="EMBL/GenBank/DDBJ databases">
        <title>MeaNS - Measles Nucleotide Surveillance Program.</title>
        <authorList>
            <person name="Tran T."/>
            <person name="Druce J."/>
        </authorList>
    </citation>
    <scope>NUCLEOTIDE SEQUENCE</scope>
    <source>
        <strain evidence="1">UCB-OBI-ISO-001</strain>
        <tissue evidence="1">Gonad</tissue>
    </source>
</reference>
<gene>
    <name evidence="1" type="ORF">OCBIM_22007297mg</name>
</gene>
<evidence type="ECO:0000313" key="1">
    <source>
        <dbReference type="EMBL" id="KOF92082.1"/>
    </source>
</evidence>
<proteinExistence type="predicted"/>
<dbReference type="AlphaFoldDB" id="A0A0L8HSA0"/>
<accession>A0A0L8HSA0</accession>
<dbReference type="EMBL" id="KQ417401">
    <property type="protein sequence ID" value="KOF92082.1"/>
    <property type="molecule type" value="Genomic_DNA"/>
</dbReference>